<dbReference type="EMBL" id="JBBMFF010000018">
    <property type="protein sequence ID" value="MEQ2509663.1"/>
    <property type="molecule type" value="Genomic_DNA"/>
</dbReference>
<name>A0ABV1G2M6_9FIRM</name>
<organism evidence="1 2">
    <name type="scientific">Faecousia intestinalis</name>
    <dbReference type="NCBI Taxonomy" id="3133167"/>
    <lineage>
        <taxon>Bacteria</taxon>
        <taxon>Bacillati</taxon>
        <taxon>Bacillota</taxon>
        <taxon>Clostridia</taxon>
        <taxon>Eubacteriales</taxon>
        <taxon>Oscillospiraceae</taxon>
        <taxon>Faecousia</taxon>
    </lineage>
</organism>
<dbReference type="InterPro" id="IPR010897">
    <property type="entry name" value="Spore_II_P"/>
</dbReference>
<reference evidence="1 2" key="1">
    <citation type="submission" date="2024-03" db="EMBL/GenBank/DDBJ databases">
        <title>Human intestinal bacterial collection.</title>
        <authorList>
            <person name="Pauvert C."/>
            <person name="Hitch T.C.A."/>
            <person name="Clavel T."/>
        </authorList>
    </citation>
    <scope>NUCLEOTIDE SEQUENCE [LARGE SCALE GENOMIC DNA]</scope>
    <source>
        <strain evidence="1 2">CLA-AA-H192</strain>
    </source>
</reference>
<comment type="caution">
    <text evidence="1">The sequence shown here is derived from an EMBL/GenBank/DDBJ whole genome shotgun (WGS) entry which is preliminary data.</text>
</comment>
<dbReference type="RefSeq" id="WP_349134380.1">
    <property type="nucleotide sequence ID" value="NZ_JBBMFF010000018.1"/>
</dbReference>
<proteinExistence type="predicted"/>
<sequence length="306" mass="32925">MQTKFRLSVRWLCFAVLLAAVVVRLAAQPGLRAHLVSVAAPTQAAEDAPEPAQDGSWPTLCYEPPSHDAPDLPAVTIDNRSGLPLEPDALPEAALALDRAQEGPLVLIIHTHATEAYTGSPDFHSTDPEKSVVRVGQAIADALNARGIPTVHETSLIDLGNYNDAYPRMAGLAEDWLARYPSIQMVLDVHRDSLETDDGTQLALRADVDGEACAKLLLVMGSNGSGLEHPGWRQNLANAARLQALCEQRAPGLMRDLLLRASRYNQHLTPRSMLLEVGTAGNSLEEALRSADIFSQVLADCLLGKA</sequence>
<dbReference type="Pfam" id="PF07454">
    <property type="entry name" value="SpoIIP"/>
    <property type="match status" value="1"/>
</dbReference>
<dbReference type="Proteomes" id="UP001491552">
    <property type="component" value="Unassembled WGS sequence"/>
</dbReference>
<dbReference type="NCBIfam" id="TIGR02867">
    <property type="entry name" value="spore_II_P"/>
    <property type="match status" value="1"/>
</dbReference>
<evidence type="ECO:0000313" key="1">
    <source>
        <dbReference type="EMBL" id="MEQ2509663.1"/>
    </source>
</evidence>
<gene>
    <name evidence="1" type="ORF">WMO66_00135</name>
</gene>
<keyword evidence="2" id="KW-1185">Reference proteome</keyword>
<protein>
    <submittedName>
        <fullName evidence="1">Stage II sporulation protein P</fullName>
    </submittedName>
</protein>
<accession>A0ABV1G2M6</accession>
<evidence type="ECO:0000313" key="2">
    <source>
        <dbReference type="Proteomes" id="UP001491552"/>
    </source>
</evidence>